<proteinExistence type="predicted"/>
<sequence length="166" mass="19316">MAYKHLSSVECISIEKRGFIPNRYYVYVLIVEWSDGDKHPIYRKYSSFYDFEKMLHDRIGHKSSIPELPAMNILQKAFKIEKNHISEINEFCMSILRLSEDIVRSVVVSSFFEAWATDFPMEDSSVENRLPAKKKDAKKKLPVDSSNKNSSILQTMTFKYKCTSAL</sequence>
<comment type="caution">
    <text evidence="3">The sequence shown here is derived from an EMBL/GenBank/DDBJ whole genome shotgun (WGS) entry which is preliminary data.</text>
</comment>
<dbReference type="PROSITE" id="PS50195">
    <property type="entry name" value="PX"/>
    <property type="match status" value="1"/>
</dbReference>
<dbReference type="InterPro" id="IPR051228">
    <property type="entry name" value="NADPH_Oxidase/PX-Domain"/>
</dbReference>
<accession>A0A7J7J286</accession>
<name>A0A7J7J286_BUGNE</name>
<dbReference type="SUPFAM" id="SSF64268">
    <property type="entry name" value="PX domain"/>
    <property type="match status" value="1"/>
</dbReference>
<dbReference type="EMBL" id="VXIV02003204">
    <property type="protein sequence ID" value="KAF6019937.1"/>
    <property type="molecule type" value="Genomic_DNA"/>
</dbReference>
<reference evidence="3" key="1">
    <citation type="submission" date="2020-06" db="EMBL/GenBank/DDBJ databases">
        <title>Draft genome of Bugula neritina, a colonial animal packing powerful symbionts and potential medicines.</title>
        <authorList>
            <person name="Rayko M."/>
        </authorList>
    </citation>
    <scope>NUCLEOTIDE SEQUENCE [LARGE SCALE GENOMIC DNA]</scope>
    <source>
        <strain evidence="3">Kwan_BN1</strain>
    </source>
</reference>
<dbReference type="GO" id="GO:0005737">
    <property type="term" value="C:cytoplasm"/>
    <property type="evidence" value="ECO:0007669"/>
    <property type="project" value="TreeGrafter"/>
</dbReference>
<dbReference type="Gene3D" id="3.30.1520.10">
    <property type="entry name" value="Phox-like domain"/>
    <property type="match status" value="1"/>
</dbReference>
<keyword evidence="4" id="KW-1185">Reference proteome</keyword>
<protein>
    <recommendedName>
        <fullName evidence="2">PX domain-containing protein</fullName>
    </recommendedName>
</protein>
<dbReference type="GO" id="GO:0035091">
    <property type="term" value="F:phosphatidylinositol binding"/>
    <property type="evidence" value="ECO:0007669"/>
    <property type="project" value="InterPro"/>
</dbReference>
<dbReference type="SMART" id="SM00312">
    <property type="entry name" value="PX"/>
    <property type="match status" value="1"/>
</dbReference>
<dbReference type="Pfam" id="PF00787">
    <property type="entry name" value="PX"/>
    <property type="match status" value="1"/>
</dbReference>
<dbReference type="InterPro" id="IPR001683">
    <property type="entry name" value="PX_dom"/>
</dbReference>
<organism evidence="3 4">
    <name type="scientific">Bugula neritina</name>
    <name type="common">Brown bryozoan</name>
    <name type="synonym">Sertularia neritina</name>
    <dbReference type="NCBI Taxonomy" id="10212"/>
    <lineage>
        <taxon>Eukaryota</taxon>
        <taxon>Metazoa</taxon>
        <taxon>Spiralia</taxon>
        <taxon>Lophotrochozoa</taxon>
        <taxon>Bryozoa</taxon>
        <taxon>Gymnolaemata</taxon>
        <taxon>Cheilostomatida</taxon>
        <taxon>Flustrina</taxon>
        <taxon>Buguloidea</taxon>
        <taxon>Bugulidae</taxon>
        <taxon>Bugula</taxon>
    </lineage>
</organism>
<evidence type="ECO:0000256" key="1">
    <source>
        <dbReference type="ARBA" id="ARBA00022737"/>
    </source>
</evidence>
<dbReference type="OrthoDB" id="6288715at2759"/>
<dbReference type="PANTHER" id="PTHR15706:SF2">
    <property type="entry name" value="SH3 AND PX DOMAIN-CONTAINING PROTEIN 2A"/>
    <property type="match status" value="1"/>
</dbReference>
<evidence type="ECO:0000313" key="3">
    <source>
        <dbReference type="EMBL" id="KAF6019937.1"/>
    </source>
</evidence>
<dbReference type="InterPro" id="IPR036871">
    <property type="entry name" value="PX_dom_sf"/>
</dbReference>
<dbReference type="Proteomes" id="UP000593567">
    <property type="component" value="Unassembled WGS sequence"/>
</dbReference>
<keyword evidence="1" id="KW-0677">Repeat</keyword>
<dbReference type="PANTHER" id="PTHR15706">
    <property type="entry name" value="SH3 MULTIPLE DOMAIN"/>
    <property type="match status" value="1"/>
</dbReference>
<dbReference type="GO" id="GO:0016176">
    <property type="term" value="F:superoxide-generating NADPH oxidase activator activity"/>
    <property type="evidence" value="ECO:0007669"/>
    <property type="project" value="TreeGrafter"/>
</dbReference>
<dbReference type="GO" id="GO:0042554">
    <property type="term" value="P:superoxide anion generation"/>
    <property type="evidence" value="ECO:0007669"/>
    <property type="project" value="TreeGrafter"/>
</dbReference>
<gene>
    <name evidence="3" type="ORF">EB796_021757</name>
</gene>
<evidence type="ECO:0000313" key="4">
    <source>
        <dbReference type="Proteomes" id="UP000593567"/>
    </source>
</evidence>
<dbReference type="AlphaFoldDB" id="A0A7J7J286"/>
<feature type="domain" description="PX" evidence="2">
    <location>
        <begin position="5"/>
        <end position="119"/>
    </location>
</feature>
<evidence type="ECO:0000259" key="2">
    <source>
        <dbReference type="PROSITE" id="PS50195"/>
    </source>
</evidence>